<evidence type="ECO:0000256" key="3">
    <source>
        <dbReference type="ARBA" id="ARBA00022989"/>
    </source>
</evidence>
<feature type="transmembrane region" description="Helical" evidence="5">
    <location>
        <begin position="129"/>
        <end position="150"/>
    </location>
</feature>
<organism evidence="7 8">
    <name type="scientific">Meiothermus hypogaeus NBRC 106114</name>
    <dbReference type="NCBI Taxonomy" id="1227553"/>
    <lineage>
        <taxon>Bacteria</taxon>
        <taxon>Thermotogati</taxon>
        <taxon>Deinococcota</taxon>
        <taxon>Deinococci</taxon>
        <taxon>Thermales</taxon>
        <taxon>Thermaceae</taxon>
        <taxon>Meiothermus</taxon>
    </lineage>
</organism>
<dbReference type="OrthoDB" id="25987at2"/>
<protein>
    <submittedName>
        <fullName evidence="7">YIP1 family protein</fullName>
    </submittedName>
</protein>
<evidence type="ECO:0000256" key="4">
    <source>
        <dbReference type="ARBA" id="ARBA00023136"/>
    </source>
</evidence>
<dbReference type="RefSeq" id="WP_119340326.1">
    <property type="nucleotide sequence ID" value="NZ_BJXL01000145.1"/>
</dbReference>
<accession>A0A511R5Q3</accession>
<evidence type="ECO:0000259" key="6">
    <source>
        <dbReference type="Pfam" id="PF04893"/>
    </source>
</evidence>
<gene>
    <name evidence="7" type="ORF">MHY01S_30840</name>
</gene>
<feature type="transmembrane region" description="Helical" evidence="5">
    <location>
        <begin position="162"/>
        <end position="184"/>
    </location>
</feature>
<evidence type="ECO:0000256" key="1">
    <source>
        <dbReference type="ARBA" id="ARBA00004141"/>
    </source>
</evidence>
<keyword evidence="2 5" id="KW-0812">Transmembrane</keyword>
<reference evidence="7 8" key="1">
    <citation type="submission" date="2019-07" db="EMBL/GenBank/DDBJ databases">
        <title>Whole genome shotgun sequence of Meiothermus hypogaeus NBRC 106114.</title>
        <authorList>
            <person name="Hosoyama A."/>
            <person name="Uohara A."/>
            <person name="Ohji S."/>
            <person name="Ichikawa N."/>
        </authorList>
    </citation>
    <scope>NUCLEOTIDE SEQUENCE [LARGE SCALE GENOMIC DNA]</scope>
    <source>
        <strain evidence="7 8">NBRC 106114</strain>
    </source>
</reference>
<sequence>MNTTPSIADTVMNMVSQSIQVLTKPSVETFEQYENKGTLRDAVIYVMIAAVITGLFSLGSGLGAFLNGIIGTLVGFLIFTYLVHYIGKTQGGTGTLDNVAYTFALFWAPINVLFAVVSLILLITLIGIFLIPLLAIGALVINVYFAYLAVQSSMNLRESGKIWITLAVAFVGTLIASIVIAGILR</sequence>
<comment type="subcellular location">
    <subcellularLocation>
        <location evidence="1">Membrane</location>
        <topology evidence="1">Multi-pass membrane protein</topology>
    </subcellularLocation>
</comment>
<keyword evidence="3 5" id="KW-1133">Transmembrane helix</keyword>
<feature type="transmembrane region" description="Helical" evidence="5">
    <location>
        <begin position="65"/>
        <end position="87"/>
    </location>
</feature>
<dbReference type="Pfam" id="PF04893">
    <property type="entry name" value="Yip1"/>
    <property type="match status" value="1"/>
</dbReference>
<evidence type="ECO:0000313" key="7">
    <source>
        <dbReference type="EMBL" id="GEM84918.1"/>
    </source>
</evidence>
<evidence type="ECO:0000256" key="5">
    <source>
        <dbReference type="SAM" id="Phobius"/>
    </source>
</evidence>
<dbReference type="AlphaFoldDB" id="A0A511R5Q3"/>
<dbReference type="InterPro" id="IPR006977">
    <property type="entry name" value="Yip1_dom"/>
</dbReference>
<proteinExistence type="predicted"/>
<name>A0A511R5Q3_9DEIN</name>
<dbReference type="GO" id="GO:0016020">
    <property type="term" value="C:membrane"/>
    <property type="evidence" value="ECO:0007669"/>
    <property type="project" value="UniProtKB-SubCell"/>
</dbReference>
<evidence type="ECO:0000313" key="8">
    <source>
        <dbReference type="Proteomes" id="UP000321197"/>
    </source>
</evidence>
<dbReference type="EMBL" id="BJXL01000145">
    <property type="protein sequence ID" value="GEM84918.1"/>
    <property type="molecule type" value="Genomic_DNA"/>
</dbReference>
<feature type="domain" description="Yip1" evidence="6">
    <location>
        <begin position="19"/>
        <end position="177"/>
    </location>
</feature>
<evidence type="ECO:0000256" key="2">
    <source>
        <dbReference type="ARBA" id="ARBA00022692"/>
    </source>
</evidence>
<dbReference type="Proteomes" id="UP000321197">
    <property type="component" value="Unassembled WGS sequence"/>
</dbReference>
<comment type="caution">
    <text evidence="7">The sequence shown here is derived from an EMBL/GenBank/DDBJ whole genome shotgun (WGS) entry which is preliminary data.</text>
</comment>
<feature type="transmembrane region" description="Helical" evidence="5">
    <location>
        <begin position="99"/>
        <end position="123"/>
    </location>
</feature>
<keyword evidence="4 5" id="KW-0472">Membrane</keyword>
<feature type="transmembrane region" description="Helical" evidence="5">
    <location>
        <begin position="42"/>
        <end position="59"/>
    </location>
</feature>